<reference evidence="1 2" key="1">
    <citation type="submission" date="2018-03" db="EMBL/GenBank/DDBJ databases">
        <authorList>
            <person name="Fogelqvist J."/>
        </authorList>
    </citation>
    <scope>NUCLEOTIDE SEQUENCE [LARGE SCALE GENOMIC DNA]</scope>
</reference>
<dbReference type="Proteomes" id="UP000290189">
    <property type="component" value="Unassembled WGS sequence"/>
</dbReference>
<dbReference type="EMBL" id="OVEO01000001">
    <property type="protein sequence ID" value="SPQ93711.1"/>
    <property type="molecule type" value="Genomic_DNA"/>
</dbReference>
<gene>
    <name evidence="1" type="ORF">PLBR_LOCUS926</name>
</gene>
<sequence>MTQAAQKVTAMTATKDATRALNANPNHDADDDGDTVAGLVVGRPRCSAAADLVTGNAGERIKRVCVVSRKRLLESAAGDRTDALTIVRLDELRFGWKVAPRRRDAPGREVVIVVVRC</sequence>
<keyword evidence="1" id="KW-0496">Mitochondrion</keyword>
<name>A0A3P3Y0J0_PLABS</name>
<evidence type="ECO:0000313" key="1">
    <source>
        <dbReference type="EMBL" id="SPQ93711.1"/>
    </source>
</evidence>
<evidence type="ECO:0000313" key="2">
    <source>
        <dbReference type="Proteomes" id="UP000290189"/>
    </source>
</evidence>
<accession>A0A3P3Y0J0</accession>
<organism evidence="1 2">
    <name type="scientific">Plasmodiophora brassicae</name>
    <name type="common">Clubroot disease agent</name>
    <dbReference type="NCBI Taxonomy" id="37360"/>
    <lineage>
        <taxon>Eukaryota</taxon>
        <taxon>Sar</taxon>
        <taxon>Rhizaria</taxon>
        <taxon>Endomyxa</taxon>
        <taxon>Phytomyxea</taxon>
        <taxon>Plasmodiophorida</taxon>
        <taxon>Plasmodiophoridae</taxon>
        <taxon>Plasmodiophora</taxon>
    </lineage>
</organism>
<geneLocation type="mitochondrion" evidence="1"/>
<dbReference type="AlphaFoldDB" id="A0A3P3Y0J0"/>
<protein>
    <submittedName>
        <fullName evidence="1">Uncharacterized protein</fullName>
    </submittedName>
</protein>
<proteinExistence type="predicted"/>